<evidence type="ECO:0000256" key="1">
    <source>
        <dbReference type="ARBA" id="ARBA00004141"/>
    </source>
</evidence>
<feature type="transmembrane region" description="Helical" evidence="5">
    <location>
        <begin position="81"/>
        <end position="102"/>
    </location>
</feature>
<dbReference type="PANTHER" id="PTHR23501:SF199">
    <property type="entry name" value="MFS EFFLUX TRANSPORTER INPD-RELATED"/>
    <property type="match status" value="1"/>
</dbReference>
<dbReference type="OrthoDB" id="10021397at2759"/>
<feature type="transmembrane region" description="Helical" evidence="5">
    <location>
        <begin position="12"/>
        <end position="31"/>
    </location>
</feature>
<dbReference type="SUPFAM" id="SSF103473">
    <property type="entry name" value="MFS general substrate transporter"/>
    <property type="match status" value="1"/>
</dbReference>
<accession>A0A8H6ZIX3</accession>
<comment type="caution">
    <text evidence="6">The sequence shown here is derived from an EMBL/GenBank/DDBJ whole genome shotgun (WGS) entry which is preliminary data.</text>
</comment>
<keyword evidence="2 5" id="KW-0812">Transmembrane</keyword>
<reference evidence="6" key="1">
    <citation type="submission" date="2020-05" db="EMBL/GenBank/DDBJ databases">
        <title>Mycena genomes resolve the evolution of fungal bioluminescence.</title>
        <authorList>
            <person name="Tsai I.J."/>
        </authorList>
    </citation>
    <scope>NUCLEOTIDE SEQUENCE</scope>
    <source>
        <strain evidence="6">160909Yilan</strain>
    </source>
</reference>
<keyword evidence="3 5" id="KW-1133">Transmembrane helix</keyword>
<dbReference type="AlphaFoldDB" id="A0A8H6ZIX3"/>
<evidence type="ECO:0000256" key="2">
    <source>
        <dbReference type="ARBA" id="ARBA00022692"/>
    </source>
</evidence>
<feature type="transmembrane region" description="Helical" evidence="5">
    <location>
        <begin position="212"/>
        <end position="233"/>
    </location>
</feature>
<dbReference type="GO" id="GO:0005886">
    <property type="term" value="C:plasma membrane"/>
    <property type="evidence" value="ECO:0007669"/>
    <property type="project" value="TreeGrafter"/>
</dbReference>
<protein>
    <submittedName>
        <fullName evidence="6">Major facilitator superfamily transporter</fullName>
    </submittedName>
</protein>
<keyword evidence="4 5" id="KW-0472">Membrane</keyword>
<proteinExistence type="predicted"/>
<dbReference type="Proteomes" id="UP000623467">
    <property type="component" value="Unassembled WGS sequence"/>
</dbReference>
<organism evidence="6 7">
    <name type="scientific">Mycena sanguinolenta</name>
    <dbReference type="NCBI Taxonomy" id="230812"/>
    <lineage>
        <taxon>Eukaryota</taxon>
        <taxon>Fungi</taxon>
        <taxon>Dikarya</taxon>
        <taxon>Basidiomycota</taxon>
        <taxon>Agaricomycotina</taxon>
        <taxon>Agaricomycetes</taxon>
        <taxon>Agaricomycetidae</taxon>
        <taxon>Agaricales</taxon>
        <taxon>Marasmiineae</taxon>
        <taxon>Mycenaceae</taxon>
        <taxon>Mycena</taxon>
    </lineage>
</organism>
<gene>
    <name evidence="6" type="ORF">MSAN_00199100</name>
</gene>
<dbReference type="GO" id="GO:0022857">
    <property type="term" value="F:transmembrane transporter activity"/>
    <property type="evidence" value="ECO:0007669"/>
    <property type="project" value="TreeGrafter"/>
</dbReference>
<evidence type="ECO:0000313" key="7">
    <source>
        <dbReference type="Proteomes" id="UP000623467"/>
    </source>
</evidence>
<dbReference type="EMBL" id="JACAZH010000001">
    <property type="protein sequence ID" value="KAF7377761.1"/>
    <property type="molecule type" value="Genomic_DNA"/>
</dbReference>
<evidence type="ECO:0000256" key="3">
    <source>
        <dbReference type="ARBA" id="ARBA00022989"/>
    </source>
</evidence>
<keyword evidence="7" id="KW-1185">Reference proteome</keyword>
<dbReference type="FunFam" id="1.20.1250.20:FF:000196">
    <property type="entry name" value="MFS toxin efflux pump (AflT)"/>
    <property type="match status" value="1"/>
</dbReference>
<dbReference type="PANTHER" id="PTHR23501">
    <property type="entry name" value="MAJOR FACILITATOR SUPERFAMILY"/>
    <property type="match status" value="1"/>
</dbReference>
<evidence type="ECO:0000313" key="6">
    <source>
        <dbReference type="EMBL" id="KAF7377761.1"/>
    </source>
</evidence>
<feature type="transmembrane region" description="Helical" evidence="5">
    <location>
        <begin position="141"/>
        <end position="161"/>
    </location>
</feature>
<sequence>MEAARPSNSSSLVFSSSGAFLMCLTGSHNVLTYYLPIYFQAIKGVAAASSALYGLPLIVSVIPVSIISGVAVTVMGYYTPFIILSSVLVTAGTGLLSTFTLYTRAEQWIGFQAIYGLGLGVGTHQPLVAAQTVLSHEDIPLGMAPLVFFQTLGGAVFVSVAQNVFTNRLRVGLISQVSGVDPATVLSSGAANLRSTVDPEFLSAVLVVYNEALVSAIQVALGLACLSFVGAFVMEWKSVKLKAAQKHT</sequence>
<dbReference type="InterPro" id="IPR036259">
    <property type="entry name" value="MFS_trans_sf"/>
</dbReference>
<name>A0A8H6ZIX3_9AGAR</name>
<evidence type="ECO:0000256" key="5">
    <source>
        <dbReference type="SAM" id="Phobius"/>
    </source>
</evidence>
<comment type="subcellular location">
    <subcellularLocation>
        <location evidence="1">Membrane</location>
        <topology evidence="1">Multi-pass membrane protein</topology>
    </subcellularLocation>
</comment>
<evidence type="ECO:0000256" key="4">
    <source>
        <dbReference type="ARBA" id="ARBA00023136"/>
    </source>
</evidence>
<feature type="transmembrane region" description="Helical" evidence="5">
    <location>
        <begin position="51"/>
        <end position="74"/>
    </location>
</feature>